<dbReference type="InterPro" id="IPR029068">
    <property type="entry name" value="Glyas_Bleomycin-R_OHBP_Dase"/>
</dbReference>
<accession>A0A6C2U195</accession>
<dbReference type="RefSeq" id="WP_136079293.1">
    <property type="nucleotide sequence ID" value="NZ_CAAHFG010000001.1"/>
</dbReference>
<name>A0A6C2U195_PONDE</name>
<evidence type="ECO:0000313" key="1">
    <source>
        <dbReference type="EMBL" id="VGO13748.1"/>
    </source>
</evidence>
<dbReference type="SUPFAM" id="SSF54593">
    <property type="entry name" value="Glyoxalase/Bleomycin resistance protein/Dihydroxybiphenyl dioxygenase"/>
    <property type="match status" value="1"/>
</dbReference>
<protein>
    <recommendedName>
        <fullName evidence="3">VOC domain-containing protein</fullName>
    </recommendedName>
</protein>
<organism evidence="1 2">
    <name type="scientific">Pontiella desulfatans</name>
    <dbReference type="NCBI Taxonomy" id="2750659"/>
    <lineage>
        <taxon>Bacteria</taxon>
        <taxon>Pseudomonadati</taxon>
        <taxon>Kiritimatiellota</taxon>
        <taxon>Kiritimatiellia</taxon>
        <taxon>Kiritimatiellales</taxon>
        <taxon>Pontiellaceae</taxon>
        <taxon>Pontiella</taxon>
    </lineage>
</organism>
<gene>
    <name evidence="1" type="ORF">PDESU_02305</name>
</gene>
<evidence type="ECO:0008006" key="3">
    <source>
        <dbReference type="Google" id="ProtNLM"/>
    </source>
</evidence>
<dbReference type="AlphaFoldDB" id="A0A6C2U195"/>
<proteinExistence type="predicted"/>
<keyword evidence="2" id="KW-1185">Reference proteome</keyword>
<sequence>MKKTFSHVGIPTTESKKGENYSADMKLFITDFSQSENNIEWLRFDADCEMPREIQEHTHVAYAVENLEEAIAGQKVILEPCAISDTLRIAFIVDAEGCPVEFMEFSGEAAGTAY</sequence>
<dbReference type="EMBL" id="CAAHFG010000001">
    <property type="protein sequence ID" value="VGO13748.1"/>
    <property type="molecule type" value="Genomic_DNA"/>
</dbReference>
<dbReference type="Proteomes" id="UP000366872">
    <property type="component" value="Unassembled WGS sequence"/>
</dbReference>
<evidence type="ECO:0000313" key="2">
    <source>
        <dbReference type="Proteomes" id="UP000366872"/>
    </source>
</evidence>
<reference evidence="1 2" key="1">
    <citation type="submission" date="2019-04" db="EMBL/GenBank/DDBJ databases">
        <authorList>
            <person name="Van Vliet M D."/>
        </authorList>
    </citation>
    <scope>NUCLEOTIDE SEQUENCE [LARGE SCALE GENOMIC DNA]</scope>
    <source>
        <strain evidence="1 2">F1</strain>
    </source>
</reference>